<keyword evidence="2 7" id="KW-0732">Signal</keyword>
<dbReference type="GO" id="GO:0004252">
    <property type="term" value="F:serine-type endopeptidase activity"/>
    <property type="evidence" value="ECO:0007669"/>
    <property type="project" value="InterPro"/>
</dbReference>
<reference evidence="9" key="3">
    <citation type="submission" date="2020-05" db="EMBL/GenBank/DDBJ databases">
        <title>Electrophorus electricus (electric eel) genome, fEleEle1, primary haplotype.</title>
        <authorList>
            <person name="Myers G."/>
            <person name="Meyer A."/>
            <person name="Fedrigo O."/>
            <person name="Formenti G."/>
            <person name="Rhie A."/>
            <person name="Tracey A."/>
            <person name="Sims Y."/>
            <person name="Jarvis E.D."/>
        </authorList>
    </citation>
    <scope>NUCLEOTIDE SEQUENCE [LARGE SCALE GENOMIC DNA]</scope>
</reference>
<dbReference type="SUPFAM" id="SSF50494">
    <property type="entry name" value="Trypsin-like serine proteases"/>
    <property type="match status" value="1"/>
</dbReference>
<dbReference type="InterPro" id="IPR009003">
    <property type="entry name" value="Peptidase_S1_PA"/>
</dbReference>
<dbReference type="GO" id="GO:0006508">
    <property type="term" value="P:proteolysis"/>
    <property type="evidence" value="ECO:0007669"/>
    <property type="project" value="UniProtKB-KW"/>
</dbReference>
<keyword evidence="4 6" id="KW-0720">Serine protease</keyword>
<dbReference type="AlphaFoldDB" id="A0A4W4H8K7"/>
<evidence type="ECO:0000259" key="8">
    <source>
        <dbReference type="PROSITE" id="PS50240"/>
    </source>
</evidence>
<dbReference type="FunFam" id="2.40.10.10:FF:000120">
    <property type="entry name" value="Putative serine protease"/>
    <property type="match status" value="1"/>
</dbReference>
<keyword evidence="5" id="KW-1015">Disulfide bond</keyword>
<evidence type="ECO:0000256" key="2">
    <source>
        <dbReference type="ARBA" id="ARBA00022729"/>
    </source>
</evidence>
<name>A0A4W4H8K7_ELEEL</name>
<evidence type="ECO:0000313" key="9">
    <source>
        <dbReference type="Ensembl" id="ENSEEEP00000047786.2"/>
    </source>
</evidence>
<dbReference type="PRINTS" id="PR00722">
    <property type="entry name" value="CHYMOTRYPSIN"/>
</dbReference>
<dbReference type="STRING" id="8005.ENSEEEP00000047786"/>
<evidence type="ECO:0000256" key="7">
    <source>
        <dbReference type="SAM" id="SignalP"/>
    </source>
</evidence>
<dbReference type="InterPro" id="IPR001314">
    <property type="entry name" value="Peptidase_S1A"/>
</dbReference>
<keyword evidence="1 6" id="KW-0645">Protease</keyword>
<dbReference type="PROSITE" id="PS00135">
    <property type="entry name" value="TRYPSIN_SER"/>
    <property type="match status" value="1"/>
</dbReference>
<reference evidence="10" key="2">
    <citation type="journal article" date="2017" name="Sci. Adv.">
        <title>A tail of two voltages: Proteomic comparison of the three electric organs of the electric eel.</title>
        <authorList>
            <person name="Traeger L.L."/>
            <person name="Sabat G."/>
            <person name="Barrett-Wilt G.A."/>
            <person name="Wells G.B."/>
            <person name="Sussman M.R."/>
        </authorList>
    </citation>
    <scope>NUCLEOTIDE SEQUENCE [LARGE SCALE GENOMIC DNA]</scope>
</reference>
<evidence type="ECO:0000256" key="3">
    <source>
        <dbReference type="ARBA" id="ARBA00022801"/>
    </source>
</evidence>
<dbReference type="Gene3D" id="2.40.10.10">
    <property type="entry name" value="Trypsin-like serine proteases"/>
    <property type="match status" value="2"/>
</dbReference>
<evidence type="ECO:0000256" key="4">
    <source>
        <dbReference type="ARBA" id="ARBA00022825"/>
    </source>
</evidence>
<dbReference type="PANTHER" id="PTHR24271:SF87">
    <property type="entry name" value="ARGININE ESTERASE-LIKE-RELATED"/>
    <property type="match status" value="1"/>
</dbReference>
<dbReference type="Proteomes" id="UP000314983">
    <property type="component" value="Chromosome 26"/>
</dbReference>
<protein>
    <recommendedName>
        <fullName evidence="8">Peptidase S1 domain-containing protein</fullName>
    </recommendedName>
</protein>
<reference evidence="10" key="1">
    <citation type="journal article" date="2014" name="Science">
        <title>Nonhuman genetics. Genomic basis for the convergent evolution of electric organs.</title>
        <authorList>
            <person name="Gallant J.R."/>
            <person name="Traeger L.L."/>
            <person name="Volkening J.D."/>
            <person name="Moffett H."/>
            <person name="Chen P.H."/>
            <person name="Novina C.D."/>
            <person name="Phillips G.N.Jr."/>
            <person name="Anand R."/>
            <person name="Wells G.B."/>
            <person name="Pinch M."/>
            <person name="Guth R."/>
            <person name="Unguez G.A."/>
            <person name="Albert J.S."/>
            <person name="Zakon H.H."/>
            <person name="Samanta M.P."/>
            <person name="Sussman M.R."/>
        </authorList>
    </citation>
    <scope>NUCLEOTIDE SEQUENCE [LARGE SCALE GENOMIC DNA]</scope>
</reference>
<dbReference type="SMART" id="SM00020">
    <property type="entry name" value="Tryp_SPc"/>
    <property type="match status" value="1"/>
</dbReference>
<dbReference type="InterPro" id="IPR001254">
    <property type="entry name" value="Trypsin_dom"/>
</dbReference>
<dbReference type="PROSITE" id="PS00134">
    <property type="entry name" value="TRYPSIN_HIS"/>
    <property type="match status" value="1"/>
</dbReference>
<evidence type="ECO:0000313" key="10">
    <source>
        <dbReference type="Proteomes" id="UP000314983"/>
    </source>
</evidence>
<dbReference type="CDD" id="cd00190">
    <property type="entry name" value="Tryp_SPc"/>
    <property type="match status" value="1"/>
</dbReference>
<organism evidence="9 10">
    <name type="scientific">Electrophorus electricus</name>
    <name type="common">Electric eel</name>
    <name type="synonym">Gymnotus electricus</name>
    <dbReference type="NCBI Taxonomy" id="8005"/>
    <lineage>
        <taxon>Eukaryota</taxon>
        <taxon>Metazoa</taxon>
        <taxon>Chordata</taxon>
        <taxon>Craniata</taxon>
        <taxon>Vertebrata</taxon>
        <taxon>Euteleostomi</taxon>
        <taxon>Actinopterygii</taxon>
        <taxon>Neopterygii</taxon>
        <taxon>Teleostei</taxon>
        <taxon>Ostariophysi</taxon>
        <taxon>Gymnotiformes</taxon>
        <taxon>Gymnotoidei</taxon>
        <taxon>Gymnotidae</taxon>
        <taxon>Electrophorus</taxon>
    </lineage>
</organism>
<evidence type="ECO:0000256" key="1">
    <source>
        <dbReference type="ARBA" id="ARBA00022670"/>
    </source>
</evidence>
<feature type="chain" id="PRO_5044219037" description="Peptidase S1 domain-containing protein" evidence="7">
    <location>
        <begin position="24"/>
        <end position="256"/>
    </location>
</feature>
<keyword evidence="3 6" id="KW-0378">Hydrolase</keyword>
<reference evidence="9" key="4">
    <citation type="submission" date="2025-08" db="UniProtKB">
        <authorList>
            <consortium name="Ensembl"/>
        </authorList>
    </citation>
    <scope>IDENTIFICATION</scope>
</reference>
<dbReference type="OMA" id="MWNDKLP"/>
<sequence length="256" mass="28254">MRAMHRLLLAAALSSLAYNATYGGSIIHGVKAKKNTLQFMASVQLNRKHICGGFVIDSRHVLTAAHCNKSGNMSVVLGAKNIKALAENLQRYTVKKSYIYPSYDNPKTGGDIMLLKLSKTIARNKNVKIIQIPSKDKQVKANTKCLIAGWGKTETQNTVDDLRMTDVRTVDLKLCQKKWRDMNVELPAAALCAGGYKTKSGACQGDSGGPLVCNNVAVGIVSFNFKRNCDYPNLPNVYTEISKYRDWIKKIIGQRV</sequence>
<evidence type="ECO:0000256" key="6">
    <source>
        <dbReference type="RuleBase" id="RU363034"/>
    </source>
</evidence>
<proteinExistence type="predicted"/>
<keyword evidence="10" id="KW-1185">Reference proteome</keyword>
<feature type="domain" description="Peptidase S1" evidence="8">
    <location>
        <begin position="26"/>
        <end position="253"/>
    </location>
</feature>
<reference evidence="9" key="5">
    <citation type="submission" date="2025-09" db="UniProtKB">
        <authorList>
            <consortium name="Ensembl"/>
        </authorList>
    </citation>
    <scope>IDENTIFICATION</scope>
</reference>
<dbReference type="InterPro" id="IPR033116">
    <property type="entry name" value="TRYPSIN_SER"/>
</dbReference>
<dbReference type="InterPro" id="IPR043504">
    <property type="entry name" value="Peptidase_S1_PA_chymotrypsin"/>
</dbReference>
<feature type="signal peptide" evidence="7">
    <location>
        <begin position="1"/>
        <end position="23"/>
    </location>
</feature>
<dbReference type="Pfam" id="PF00089">
    <property type="entry name" value="Trypsin"/>
    <property type="match status" value="1"/>
</dbReference>
<dbReference type="PANTHER" id="PTHR24271">
    <property type="entry name" value="KALLIKREIN-RELATED"/>
    <property type="match status" value="1"/>
</dbReference>
<accession>A0A4W4H8K7</accession>
<dbReference type="InterPro" id="IPR018114">
    <property type="entry name" value="TRYPSIN_HIS"/>
</dbReference>
<dbReference type="GeneTree" id="ENSGT00910000144271"/>
<dbReference type="PROSITE" id="PS50240">
    <property type="entry name" value="TRYPSIN_DOM"/>
    <property type="match status" value="1"/>
</dbReference>
<evidence type="ECO:0000256" key="5">
    <source>
        <dbReference type="ARBA" id="ARBA00023157"/>
    </source>
</evidence>
<dbReference type="Ensembl" id="ENSEEET00000048312.2">
    <property type="protein sequence ID" value="ENSEEEP00000047786.2"/>
    <property type="gene ID" value="ENSEEEG00000022491.2"/>
</dbReference>